<reference evidence="2 3" key="1">
    <citation type="submission" date="2018-11" db="EMBL/GenBank/DDBJ databases">
        <authorList>
            <consortium name="Pathogen Informatics"/>
        </authorList>
    </citation>
    <scope>NUCLEOTIDE SEQUENCE [LARGE SCALE GENOMIC DNA]</scope>
</reference>
<dbReference type="EMBL" id="UYRV01021854">
    <property type="protein sequence ID" value="VDK70378.1"/>
    <property type="molecule type" value="Genomic_DNA"/>
</dbReference>
<evidence type="ECO:0000256" key="1">
    <source>
        <dbReference type="SAM" id="MobiDB-lite"/>
    </source>
</evidence>
<proteinExistence type="predicted"/>
<dbReference type="AlphaFoldDB" id="A0A3P6TVK0"/>
<keyword evidence="3" id="KW-1185">Reference proteome</keyword>
<dbReference type="Proteomes" id="UP000271889">
    <property type="component" value="Unassembled WGS sequence"/>
</dbReference>
<gene>
    <name evidence="2" type="ORF">CGOC_LOCUS6611</name>
</gene>
<dbReference type="OrthoDB" id="195446at2759"/>
<name>A0A3P6TVK0_CYLGO</name>
<accession>A0A3P6TVK0</accession>
<organism evidence="2 3">
    <name type="scientific">Cylicostephanus goldi</name>
    <name type="common">Nematode worm</name>
    <dbReference type="NCBI Taxonomy" id="71465"/>
    <lineage>
        <taxon>Eukaryota</taxon>
        <taxon>Metazoa</taxon>
        <taxon>Ecdysozoa</taxon>
        <taxon>Nematoda</taxon>
        <taxon>Chromadorea</taxon>
        <taxon>Rhabditida</taxon>
        <taxon>Rhabditina</taxon>
        <taxon>Rhabditomorpha</taxon>
        <taxon>Strongyloidea</taxon>
        <taxon>Strongylidae</taxon>
        <taxon>Cylicostephanus</taxon>
    </lineage>
</organism>
<evidence type="ECO:0000313" key="3">
    <source>
        <dbReference type="Proteomes" id="UP000271889"/>
    </source>
</evidence>
<protein>
    <submittedName>
        <fullName evidence="2">Uncharacterized protein</fullName>
    </submittedName>
</protein>
<feature type="compositionally biased region" description="Basic and acidic residues" evidence="1">
    <location>
        <begin position="52"/>
        <end position="67"/>
    </location>
</feature>
<feature type="region of interest" description="Disordered" evidence="1">
    <location>
        <begin position="52"/>
        <end position="76"/>
    </location>
</feature>
<sequence length="76" mass="8554">MGNGCQAGVSVTVREDGEGVRGEGAELEQITDWSIENVVDWKKIVSKYYQMKGKDEPKRTSSDHEMHPLSTEKAWI</sequence>
<evidence type="ECO:0000313" key="2">
    <source>
        <dbReference type="EMBL" id="VDK70378.1"/>
    </source>
</evidence>